<keyword evidence="8" id="KW-0732">Signal</keyword>
<feature type="transmembrane region" description="Helical" evidence="7">
    <location>
        <begin position="534"/>
        <end position="555"/>
    </location>
</feature>
<dbReference type="Pfam" id="PF03631">
    <property type="entry name" value="Virul_fac_BrkB"/>
    <property type="match status" value="1"/>
</dbReference>
<dbReference type="Pfam" id="PF00775">
    <property type="entry name" value="Dioxygenase_C"/>
    <property type="match status" value="1"/>
</dbReference>
<dbReference type="GO" id="GO:0016702">
    <property type="term" value="F:oxidoreductase activity, acting on single donors with incorporation of molecular oxygen, incorporation of two atoms of oxygen"/>
    <property type="evidence" value="ECO:0007669"/>
    <property type="project" value="InterPro"/>
</dbReference>
<dbReference type="PANTHER" id="PTHR34315">
    <property type="match status" value="1"/>
</dbReference>
<evidence type="ECO:0000256" key="1">
    <source>
        <dbReference type="ARBA" id="ARBA00004651"/>
    </source>
</evidence>
<dbReference type="NCBIfam" id="TIGR00765">
    <property type="entry name" value="yihY_not_rbn"/>
    <property type="match status" value="1"/>
</dbReference>
<sequence length="644" mass="70865">MLNKVFLIVLCAVSTILCEQEPVRRCARAASSCILAPESTEGPYYWNSTIRRDITEGKGGIRFRLAITVLDTTTCKPLSKALVDLWHCDAEGMYSHFIAASLGQFGGASDNSTFFRGQQVTDNQGVAYFDTIYPGWYRGRATHMHVKVHVGSALTTVGGAVYAKGGHVSFTGQIYFDDTLTDQVAKLSPYTSHTIRRTRNDEDGIFRGAKGSTTIVPVQFVSSNNFGGGVKGAITLGINPSAVSTESGRPGGPGGPGGPRPPRPTASSIHVTLLTYDTKQKMFNRIRSTAFFRDGQRHSRPVRHFFRKFMNDWSLDFAGMLAYNLMIALLPIAVALFGILGLVLKNYPDAQQDVKNKIINSFTTDNTTRAGIEQVVDLAFNQLSNDAGLILAIGIIFALFGSSRLFVTIDQCMTIIYRLPERALLRQNLLAFGMLFLFITIIPIMLIISSAPSALLKIIPGGGGRFGTFLGGMIFSSLAAFIFFEAIYWLVPNKKMSFKITWCGALVAACALEIFIILFPLYVTQFMDNYAGQIGFAVILLLFFYYFATILILGAQVNAYFFEHYQPLSSGLGTYISQMHDEHGVGDPHRPLCETESDIQQQPFPPTTSTTENQSERSNVWLNKLWPSRIAVSTGSEIGRNDNA</sequence>
<dbReference type="Proteomes" id="UP000663852">
    <property type="component" value="Unassembled WGS sequence"/>
</dbReference>
<evidence type="ECO:0000256" key="6">
    <source>
        <dbReference type="SAM" id="MobiDB-lite"/>
    </source>
</evidence>
<evidence type="ECO:0000313" key="11">
    <source>
        <dbReference type="Proteomes" id="UP000663852"/>
    </source>
</evidence>
<name>A0A814QC81_ADIRI</name>
<evidence type="ECO:0000256" key="8">
    <source>
        <dbReference type="SAM" id="SignalP"/>
    </source>
</evidence>
<dbReference type="GO" id="GO:0005886">
    <property type="term" value="C:plasma membrane"/>
    <property type="evidence" value="ECO:0007669"/>
    <property type="project" value="UniProtKB-SubCell"/>
</dbReference>
<evidence type="ECO:0000256" key="2">
    <source>
        <dbReference type="ARBA" id="ARBA00022475"/>
    </source>
</evidence>
<evidence type="ECO:0000256" key="3">
    <source>
        <dbReference type="ARBA" id="ARBA00022692"/>
    </source>
</evidence>
<keyword evidence="4 7" id="KW-1133">Transmembrane helix</keyword>
<evidence type="ECO:0000256" key="5">
    <source>
        <dbReference type="ARBA" id="ARBA00023136"/>
    </source>
</evidence>
<protein>
    <recommendedName>
        <fullName evidence="9">Intradiol ring-cleavage dioxygenases domain-containing protein</fullName>
    </recommendedName>
</protein>
<reference evidence="10" key="1">
    <citation type="submission" date="2021-02" db="EMBL/GenBank/DDBJ databases">
        <authorList>
            <person name="Nowell W R."/>
        </authorList>
    </citation>
    <scope>NUCLEOTIDE SEQUENCE</scope>
</reference>
<evidence type="ECO:0000259" key="9">
    <source>
        <dbReference type="Pfam" id="PF00775"/>
    </source>
</evidence>
<feature type="transmembrane region" description="Helical" evidence="7">
    <location>
        <begin position="469"/>
        <end position="491"/>
    </location>
</feature>
<feature type="transmembrane region" description="Helical" evidence="7">
    <location>
        <begin position="387"/>
        <end position="407"/>
    </location>
</feature>
<evidence type="ECO:0000256" key="7">
    <source>
        <dbReference type="SAM" id="Phobius"/>
    </source>
</evidence>
<feature type="signal peptide" evidence="8">
    <location>
        <begin position="1"/>
        <end position="18"/>
    </location>
</feature>
<evidence type="ECO:0000256" key="4">
    <source>
        <dbReference type="ARBA" id="ARBA00022989"/>
    </source>
</evidence>
<dbReference type="PANTHER" id="PTHR34315:SF1">
    <property type="entry name" value="INTRADIOL RING-CLEAVAGE DIOXYGENASES DOMAIN-CONTAINING PROTEIN-RELATED"/>
    <property type="match status" value="1"/>
</dbReference>
<feature type="transmembrane region" description="Helical" evidence="7">
    <location>
        <begin position="503"/>
        <end position="522"/>
    </location>
</feature>
<organism evidence="10 11">
    <name type="scientific">Adineta ricciae</name>
    <name type="common">Rotifer</name>
    <dbReference type="NCBI Taxonomy" id="249248"/>
    <lineage>
        <taxon>Eukaryota</taxon>
        <taxon>Metazoa</taxon>
        <taxon>Spiralia</taxon>
        <taxon>Gnathifera</taxon>
        <taxon>Rotifera</taxon>
        <taxon>Eurotatoria</taxon>
        <taxon>Bdelloidea</taxon>
        <taxon>Adinetida</taxon>
        <taxon>Adinetidae</taxon>
        <taxon>Adineta</taxon>
    </lineage>
</organism>
<feature type="domain" description="Intradiol ring-cleavage dioxygenases" evidence="9">
    <location>
        <begin position="56"/>
        <end position="141"/>
    </location>
</feature>
<dbReference type="InterPro" id="IPR000627">
    <property type="entry name" value="Intradiol_dOase_C"/>
</dbReference>
<feature type="chain" id="PRO_5032439727" description="Intradiol ring-cleavage dioxygenases domain-containing protein" evidence="8">
    <location>
        <begin position="19"/>
        <end position="644"/>
    </location>
</feature>
<proteinExistence type="predicted"/>
<dbReference type="OrthoDB" id="10021862at2759"/>
<keyword evidence="2" id="KW-1003">Cell membrane</keyword>
<gene>
    <name evidence="10" type="ORF">EDS130_LOCUS20868</name>
</gene>
<dbReference type="Gene3D" id="2.60.130.10">
    <property type="entry name" value="Aromatic compound dioxygenase"/>
    <property type="match status" value="1"/>
</dbReference>
<dbReference type="EMBL" id="CAJNOJ010000103">
    <property type="protein sequence ID" value="CAF1117540.1"/>
    <property type="molecule type" value="Genomic_DNA"/>
</dbReference>
<feature type="region of interest" description="Disordered" evidence="6">
    <location>
        <begin position="241"/>
        <end position="267"/>
    </location>
</feature>
<dbReference type="GO" id="GO:0008199">
    <property type="term" value="F:ferric iron binding"/>
    <property type="evidence" value="ECO:0007669"/>
    <property type="project" value="InterPro"/>
</dbReference>
<dbReference type="InterPro" id="IPR017039">
    <property type="entry name" value="Virul_fac_BrkB"/>
</dbReference>
<keyword evidence="3 7" id="KW-0812">Transmembrane</keyword>
<keyword evidence="5 7" id="KW-0472">Membrane</keyword>
<comment type="caution">
    <text evidence="10">The sequence shown here is derived from an EMBL/GenBank/DDBJ whole genome shotgun (WGS) entry which is preliminary data.</text>
</comment>
<feature type="compositionally biased region" description="Basic and acidic residues" evidence="6">
    <location>
        <begin position="583"/>
        <end position="593"/>
    </location>
</feature>
<comment type="subcellular location">
    <subcellularLocation>
        <location evidence="1">Cell membrane</location>
        <topology evidence="1">Multi-pass membrane protein</topology>
    </subcellularLocation>
</comment>
<dbReference type="InterPro" id="IPR015889">
    <property type="entry name" value="Intradiol_dOase_core"/>
</dbReference>
<dbReference type="AlphaFoldDB" id="A0A814QC81"/>
<dbReference type="CDD" id="cd03457">
    <property type="entry name" value="intradiol_dioxygenase_like"/>
    <property type="match status" value="1"/>
</dbReference>
<evidence type="ECO:0000313" key="10">
    <source>
        <dbReference type="EMBL" id="CAF1117540.1"/>
    </source>
</evidence>
<feature type="region of interest" description="Disordered" evidence="6">
    <location>
        <begin position="583"/>
        <end position="616"/>
    </location>
</feature>
<accession>A0A814QC81</accession>
<feature type="transmembrane region" description="Helical" evidence="7">
    <location>
        <begin position="428"/>
        <end position="449"/>
    </location>
</feature>
<dbReference type="SUPFAM" id="SSF49482">
    <property type="entry name" value="Aromatic compound dioxygenase"/>
    <property type="match status" value="1"/>
</dbReference>